<evidence type="ECO:0000313" key="1">
    <source>
        <dbReference type="EMBL" id="QJA50644.1"/>
    </source>
</evidence>
<reference evidence="1" key="1">
    <citation type="submission" date="2020-03" db="EMBL/GenBank/DDBJ databases">
        <title>The deep terrestrial virosphere.</title>
        <authorList>
            <person name="Holmfeldt K."/>
            <person name="Nilsson E."/>
            <person name="Simone D."/>
            <person name="Lopez-Fernandez M."/>
            <person name="Wu X."/>
            <person name="de Brujin I."/>
            <person name="Lundin D."/>
            <person name="Andersson A."/>
            <person name="Bertilsson S."/>
            <person name="Dopson M."/>
        </authorList>
    </citation>
    <scope>NUCLEOTIDE SEQUENCE</scope>
    <source>
        <strain evidence="2">MM415A00839</strain>
        <strain evidence="3">MM415B03805</strain>
        <strain evidence="1">TM448A01845</strain>
    </source>
</reference>
<gene>
    <name evidence="2" type="ORF">MM415A00839_0012</name>
    <name evidence="3" type="ORF">MM415B03805_0010</name>
    <name evidence="1" type="ORF">TM448A01845_0011</name>
</gene>
<evidence type="ECO:0000313" key="3">
    <source>
        <dbReference type="EMBL" id="QJA94631.1"/>
    </source>
</evidence>
<dbReference type="EMBL" id="MT143247">
    <property type="protein sequence ID" value="QJA94631.1"/>
    <property type="molecule type" value="Genomic_DNA"/>
</dbReference>
<organism evidence="1">
    <name type="scientific">viral metagenome</name>
    <dbReference type="NCBI Taxonomy" id="1070528"/>
    <lineage>
        <taxon>unclassified sequences</taxon>
        <taxon>metagenomes</taxon>
        <taxon>organismal metagenomes</taxon>
    </lineage>
</organism>
<name>A0A6H1ZSU1_9ZZZZ</name>
<dbReference type="InterPro" id="IPR011855">
    <property type="entry name" value="Phgtail_TP901_1"/>
</dbReference>
<protein>
    <submittedName>
        <fullName evidence="1">Putative tail protein</fullName>
    </submittedName>
</protein>
<accession>A0A6H1ZSU1</accession>
<dbReference type="Pfam" id="PF06199">
    <property type="entry name" value="Phage_tail_2"/>
    <property type="match status" value="1"/>
</dbReference>
<dbReference type="EMBL" id="MT144208">
    <property type="protein sequence ID" value="QJA50644.1"/>
    <property type="molecule type" value="Genomic_DNA"/>
</dbReference>
<evidence type="ECO:0000313" key="2">
    <source>
        <dbReference type="EMBL" id="QJA79725.1"/>
    </source>
</evidence>
<dbReference type="AlphaFoldDB" id="A0A6H1ZSU1"/>
<dbReference type="EMBL" id="MT142392">
    <property type="protein sequence ID" value="QJA79725.1"/>
    <property type="molecule type" value="Genomic_DNA"/>
</dbReference>
<proteinExistence type="predicted"/>
<sequence>MAISGKAGQVDAASEVLGIKSWTLDYVADTLETTDFDDAGVKAYIVGGSGWSGSFEGFKDTTPLGLAGAAVTIKLYESQTANQFWTGSAYVTGIHVNTAHDGIVTYSYDFMGTGALTVAAA</sequence>